<dbReference type="AlphaFoldDB" id="A0A9W7L7X9"/>
<name>A0A9W7L7X9_9STRA</name>
<evidence type="ECO:0000313" key="3">
    <source>
        <dbReference type="Proteomes" id="UP001165065"/>
    </source>
</evidence>
<feature type="compositionally biased region" description="Basic and acidic residues" evidence="1">
    <location>
        <begin position="375"/>
        <end position="385"/>
    </location>
</feature>
<keyword evidence="3" id="KW-1185">Reference proteome</keyword>
<feature type="region of interest" description="Disordered" evidence="1">
    <location>
        <begin position="455"/>
        <end position="488"/>
    </location>
</feature>
<feature type="compositionally biased region" description="Basic and acidic residues" evidence="1">
    <location>
        <begin position="291"/>
        <end position="308"/>
    </location>
</feature>
<protein>
    <submittedName>
        <fullName evidence="2">Uncharacterized protein</fullName>
    </submittedName>
</protein>
<organism evidence="2 3">
    <name type="scientific">Triparma columacea</name>
    <dbReference type="NCBI Taxonomy" id="722753"/>
    <lineage>
        <taxon>Eukaryota</taxon>
        <taxon>Sar</taxon>
        <taxon>Stramenopiles</taxon>
        <taxon>Ochrophyta</taxon>
        <taxon>Bolidophyceae</taxon>
        <taxon>Parmales</taxon>
        <taxon>Triparmaceae</taxon>
        <taxon>Triparma</taxon>
    </lineage>
</organism>
<dbReference type="EMBL" id="BRYA01000977">
    <property type="protein sequence ID" value="GMI36848.1"/>
    <property type="molecule type" value="Genomic_DNA"/>
</dbReference>
<feature type="compositionally biased region" description="Acidic residues" evidence="1">
    <location>
        <begin position="336"/>
        <end position="358"/>
    </location>
</feature>
<feature type="region of interest" description="Disordered" evidence="1">
    <location>
        <begin position="291"/>
        <end position="310"/>
    </location>
</feature>
<sequence>MKLSIKLDPSAASALRSSSTPTPGSGASADPSGVGVSKVEGLKELEGFGDLVTLSMPLHQEEGFKDEHVGVEVVGEVDSSEVFADSGPTYELGEEEQEDEDEPVVLVNLTKLFGLSKSEENDEFTEEEKRQLSTLRSQVSTSLGTSSTFHIRLSELYSMNAALPSSTSLSSPLINSLRKGGEGIFCEIPYPDEIGGEITKDVWNDLKRKSKWGVVNRINGKIRECGQDLIWKSVMRNLLEELAENESVYKSRYKMSSSLHLWRTSIRDAKLEKLYNVQSIFEKRANIGRDKARKMKEDRRRRAEDILGKKGKGGLGREDFAFRKYQGGGGGREGVLEEDGVGGVSEDEVEYDASDDSDTGGSGKKGGRKERRAKAREARREREVKKMNKVREEELMLKRIGADDEIRDERERELRRIMDKLETPEERYVNGMVRAVEDRLRVIDGLLENLQEEVWEEEEEGGGNFVDWGKMRGEEEGGEEEDGEERINDLDKILAGVLGSLYRREGEGWEGVRRMHEEIKAEWVKEFGRLPPVEGEEEGGEGGEGGEEDIDRGWDDKLNEISKWDDEKEVWGEREGEGETPVGMEMVVDDWEELVEEEEEQQQVEEEDEDETLEVSTPMVGVGRGKMGGLRPGGRIL</sequence>
<feature type="region of interest" description="Disordered" evidence="1">
    <location>
        <begin position="531"/>
        <end position="584"/>
    </location>
</feature>
<evidence type="ECO:0000256" key="1">
    <source>
        <dbReference type="SAM" id="MobiDB-lite"/>
    </source>
</evidence>
<reference evidence="3" key="1">
    <citation type="journal article" date="2023" name="Commun. Biol.">
        <title>Genome analysis of Parmales, the sister group of diatoms, reveals the evolutionary specialization of diatoms from phago-mixotrophs to photoautotrophs.</title>
        <authorList>
            <person name="Ban H."/>
            <person name="Sato S."/>
            <person name="Yoshikawa S."/>
            <person name="Yamada K."/>
            <person name="Nakamura Y."/>
            <person name="Ichinomiya M."/>
            <person name="Sato N."/>
            <person name="Blanc-Mathieu R."/>
            <person name="Endo H."/>
            <person name="Kuwata A."/>
            <person name="Ogata H."/>
        </authorList>
    </citation>
    <scope>NUCLEOTIDE SEQUENCE [LARGE SCALE GENOMIC DNA]</scope>
</reference>
<feature type="compositionally biased region" description="Acidic residues" evidence="1">
    <location>
        <begin position="534"/>
        <end position="550"/>
    </location>
</feature>
<feature type="compositionally biased region" description="Gly residues" evidence="1">
    <location>
        <begin position="622"/>
        <end position="637"/>
    </location>
</feature>
<feature type="region of interest" description="Disordered" evidence="1">
    <location>
        <begin position="330"/>
        <end position="385"/>
    </location>
</feature>
<feature type="compositionally biased region" description="Basic residues" evidence="1">
    <location>
        <begin position="365"/>
        <end position="374"/>
    </location>
</feature>
<accession>A0A9W7L7X9</accession>
<dbReference type="OrthoDB" id="49667at2759"/>
<comment type="caution">
    <text evidence="2">The sequence shown here is derived from an EMBL/GenBank/DDBJ whole genome shotgun (WGS) entry which is preliminary data.</text>
</comment>
<feature type="compositionally biased region" description="Acidic residues" evidence="1">
    <location>
        <begin position="596"/>
        <end position="613"/>
    </location>
</feature>
<feature type="region of interest" description="Disordered" evidence="1">
    <location>
        <begin position="596"/>
        <end position="637"/>
    </location>
</feature>
<gene>
    <name evidence="2" type="ORF">TrCOL_g6133</name>
</gene>
<proteinExistence type="predicted"/>
<feature type="compositionally biased region" description="Basic and acidic residues" evidence="1">
    <location>
        <begin position="551"/>
        <end position="577"/>
    </location>
</feature>
<dbReference type="Proteomes" id="UP001165065">
    <property type="component" value="Unassembled WGS sequence"/>
</dbReference>
<feature type="region of interest" description="Disordered" evidence="1">
    <location>
        <begin position="1"/>
        <end position="35"/>
    </location>
</feature>
<evidence type="ECO:0000313" key="2">
    <source>
        <dbReference type="EMBL" id="GMI36848.1"/>
    </source>
</evidence>
<feature type="compositionally biased region" description="Low complexity" evidence="1">
    <location>
        <begin position="17"/>
        <end position="29"/>
    </location>
</feature>